<organism evidence="2 3">
    <name type="scientific">Dehalobacterium formicoaceticum</name>
    <dbReference type="NCBI Taxonomy" id="51515"/>
    <lineage>
        <taxon>Bacteria</taxon>
        <taxon>Bacillati</taxon>
        <taxon>Bacillota</taxon>
        <taxon>Clostridia</taxon>
        <taxon>Eubacteriales</taxon>
        <taxon>Peptococcaceae</taxon>
        <taxon>Dehalobacterium</taxon>
    </lineage>
</organism>
<dbReference type="EMBL" id="JANPWE010000002">
    <property type="protein sequence ID" value="MCR6545019.1"/>
    <property type="molecule type" value="Genomic_DNA"/>
</dbReference>
<comment type="caution">
    <text evidence="2">The sequence shown here is derived from an EMBL/GenBank/DDBJ whole genome shotgun (WGS) entry which is preliminary data.</text>
</comment>
<evidence type="ECO:0000256" key="1">
    <source>
        <dbReference type="SAM" id="Phobius"/>
    </source>
</evidence>
<reference evidence="2 3" key="1">
    <citation type="submission" date="2022-08" db="EMBL/GenBank/DDBJ databases">
        <title>Proteogenomics of the novel Dehalobacterium formicoaceticum strain EZ94 highlights a key role of methyltransferases during anaerobic dichloromethane degradation.</title>
        <authorList>
            <person name="Wasmund K."/>
        </authorList>
    </citation>
    <scope>NUCLEOTIDE SEQUENCE [LARGE SCALE GENOMIC DNA]</scope>
    <source>
        <strain evidence="2 3">EZ94</strain>
    </source>
</reference>
<dbReference type="Proteomes" id="UP001524944">
    <property type="component" value="Unassembled WGS sequence"/>
</dbReference>
<name>A0ABT1Y521_9FIRM</name>
<evidence type="ECO:0000313" key="2">
    <source>
        <dbReference type="EMBL" id="MCR6545019.1"/>
    </source>
</evidence>
<sequence>MKITIWPTSGMGFWSAFLSVIFFILFYLETRNIILIPSIGIAAIGLVGFFRGTMSIIQDKERSILAFLSIPAGVIVIFRILSEIINSQ</sequence>
<protein>
    <submittedName>
        <fullName evidence="2">Uncharacterized protein</fullName>
    </submittedName>
</protein>
<accession>A0ABT1Y521</accession>
<gene>
    <name evidence="2" type="ORF">NVS47_05720</name>
</gene>
<keyword evidence="3" id="KW-1185">Reference proteome</keyword>
<keyword evidence="1" id="KW-1133">Transmembrane helix</keyword>
<evidence type="ECO:0000313" key="3">
    <source>
        <dbReference type="Proteomes" id="UP001524944"/>
    </source>
</evidence>
<feature type="transmembrane region" description="Helical" evidence="1">
    <location>
        <begin position="64"/>
        <end position="82"/>
    </location>
</feature>
<feature type="transmembrane region" description="Helical" evidence="1">
    <location>
        <begin position="34"/>
        <end position="52"/>
    </location>
</feature>
<feature type="transmembrane region" description="Helical" evidence="1">
    <location>
        <begin position="12"/>
        <end position="28"/>
    </location>
</feature>
<dbReference type="RefSeq" id="WP_089608706.1">
    <property type="nucleotide sequence ID" value="NZ_CP022121.1"/>
</dbReference>
<keyword evidence="1" id="KW-0472">Membrane</keyword>
<proteinExistence type="predicted"/>
<keyword evidence="1" id="KW-0812">Transmembrane</keyword>